<accession>A0ABQ3GYI8</accession>
<dbReference type="Gene3D" id="3.40.50.11550">
    <property type="match status" value="2"/>
</dbReference>
<evidence type="ECO:0000256" key="1">
    <source>
        <dbReference type="SAM" id="SignalP"/>
    </source>
</evidence>
<organism evidence="3 4">
    <name type="scientific">Jeongeupia chitinilytica</name>
    <dbReference type="NCBI Taxonomy" id="1041641"/>
    <lineage>
        <taxon>Bacteria</taxon>
        <taxon>Pseudomonadati</taxon>
        <taxon>Pseudomonadota</taxon>
        <taxon>Betaproteobacteria</taxon>
        <taxon>Neisseriales</taxon>
        <taxon>Chitinibacteraceae</taxon>
        <taxon>Jeongeupia</taxon>
    </lineage>
</organism>
<dbReference type="PROSITE" id="PS51257">
    <property type="entry name" value="PROKAR_LIPOPROTEIN"/>
    <property type="match status" value="1"/>
</dbReference>
<evidence type="ECO:0000313" key="3">
    <source>
        <dbReference type="EMBL" id="GHD61302.1"/>
    </source>
</evidence>
<feature type="chain" id="PRO_5046299422" description="Haem-binding uptake Tiki superfamily ChaN domain-containing protein" evidence="1">
    <location>
        <begin position="23"/>
        <end position="272"/>
    </location>
</feature>
<dbReference type="EMBL" id="BMYO01000004">
    <property type="protein sequence ID" value="GHD61302.1"/>
    <property type="molecule type" value="Genomic_DNA"/>
</dbReference>
<dbReference type="Pfam" id="PF04187">
    <property type="entry name" value="Cofac_haem_bdg"/>
    <property type="match status" value="1"/>
</dbReference>
<evidence type="ECO:0000259" key="2">
    <source>
        <dbReference type="Pfam" id="PF04187"/>
    </source>
</evidence>
<evidence type="ECO:0000313" key="4">
    <source>
        <dbReference type="Proteomes" id="UP000604737"/>
    </source>
</evidence>
<comment type="caution">
    <text evidence="3">The sequence shown here is derived from an EMBL/GenBank/DDBJ whole genome shotgun (WGS) entry which is preliminary data.</text>
</comment>
<dbReference type="RefSeq" id="WP_189459701.1">
    <property type="nucleotide sequence ID" value="NZ_BMYO01000004.1"/>
</dbReference>
<dbReference type="CDD" id="cd14727">
    <property type="entry name" value="ChanN-like"/>
    <property type="match status" value="1"/>
</dbReference>
<keyword evidence="1" id="KW-0732">Signal</keyword>
<feature type="domain" description="Haem-binding uptake Tiki superfamily ChaN" evidence="2">
    <location>
        <begin position="29"/>
        <end position="230"/>
    </location>
</feature>
<dbReference type="InterPro" id="IPR007314">
    <property type="entry name" value="Cofac_haem-bd_dom"/>
</dbReference>
<proteinExistence type="predicted"/>
<gene>
    <name evidence="3" type="ORF">GCM10007350_15450</name>
</gene>
<sequence>MSRAIRSLVLLSAALLGACASAPPSTSVAEQFAGKRVVLLGEVHDNAAGHEARFAALKAAVDAGWRPVIAMEQFDRERQADLDAARKGGDAEAVIQAAAPAKSSWNWAFYKPVIALALQYDLPLVAANVSRADAGKVVRGGYAAAFDPAALKVARLDAAPAADIVAGQQHEVEVGHCGKLPQAMVPGMAQAQIARDAFMAQVLRDNAQRGVVLIAGNGHVRADIGVPRWLAGVPASQVLSVGYLESDRDAKAFDKVVTIPAEKRPDPCATLG</sequence>
<feature type="signal peptide" evidence="1">
    <location>
        <begin position="1"/>
        <end position="22"/>
    </location>
</feature>
<dbReference type="Proteomes" id="UP000604737">
    <property type="component" value="Unassembled WGS sequence"/>
</dbReference>
<dbReference type="SUPFAM" id="SSF159501">
    <property type="entry name" value="EreA/ChaN-like"/>
    <property type="match status" value="1"/>
</dbReference>
<keyword evidence="4" id="KW-1185">Reference proteome</keyword>
<reference evidence="4" key="1">
    <citation type="journal article" date="2019" name="Int. J. Syst. Evol. Microbiol.">
        <title>The Global Catalogue of Microorganisms (GCM) 10K type strain sequencing project: providing services to taxonomists for standard genome sequencing and annotation.</title>
        <authorList>
            <consortium name="The Broad Institute Genomics Platform"/>
            <consortium name="The Broad Institute Genome Sequencing Center for Infectious Disease"/>
            <person name="Wu L."/>
            <person name="Ma J."/>
        </authorList>
    </citation>
    <scope>NUCLEOTIDE SEQUENCE [LARGE SCALE GENOMIC DNA]</scope>
    <source>
        <strain evidence="4">KCTC 23701</strain>
    </source>
</reference>
<protein>
    <recommendedName>
        <fullName evidence="2">Haem-binding uptake Tiki superfamily ChaN domain-containing protein</fullName>
    </recommendedName>
</protein>
<name>A0ABQ3GYI8_9NEIS</name>